<feature type="transmembrane region" description="Helical" evidence="2">
    <location>
        <begin position="170"/>
        <end position="194"/>
    </location>
</feature>
<dbReference type="Proteomes" id="UP000295718">
    <property type="component" value="Unassembled WGS sequence"/>
</dbReference>
<feature type="transmembrane region" description="Helical" evidence="2">
    <location>
        <begin position="135"/>
        <end position="158"/>
    </location>
</feature>
<feature type="transmembrane region" description="Helical" evidence="2">
    <location>
        <begin position="98"/>
        <end position="123"/>
    </location>
</feature>
<proteinExistence type="predicted"/>
<feature type="transmembrane region" description="Helical" evidence="2">
    <location>
        <begin position="228"/>
        <end position="252"/>
    </location>
</feature>
<dbReference type="STRING" id="1469948.GCA_000732725_02422"/>
<reference evidence="3 4" key="1">
    <citation type="submission" date="2019-03" db="EMBL/GenBank/DDBJ databases">
        <title>Genomic Encyclopedia of Type Strains, Phase IV (KMG-IV): sequencing the most valuable type-strain genomes for metagenomic binning, comparative biology and taxonomic classification.</title>
        <authorList>
            <person name="Goeker M."/>
        </authorList>
    </citation>
    <scope>NUCLEOTIDE SEQUENCE [LARGE SCALE GENOMIC DNA]</scope>
    <source>
        <strain evidence="3 4">DSM 100556</strain>
    </source>
</reference>
<comment type="caution">
    <text evidence="3">The sequence shown here is derived from an EMBL/GenBank/DDBJ whole genome shotgun (WGS) entry which is preliminary data.</text>
</comment>
<gene>
    <name evidence="3" type="ORF">EDD76_101348</name>
</gene>
<keyword evidence="4" id="KW-1185">Reference proteome</keyword>
<evidence type="ECO:0000256" key="2">
    <source>
        <dbReference type="SAM" id="Phobius"/>
    </source>
</evidence>
<keyword evidence="2" id="KW-0472">Membrane</keyword>
<dbReference type="AlphaFoldDB" id="A0A4R1R6W2"/>
<organism evidence="3 4">
    <name type="scientific">Kineothrix alysoides</name>
    <dbReference type="NCBI Taxonomy" id="1469948"/>
    <lineage>
        <taxon>Bacteria</taxon>
        <taxon>Bacillati</taxon>
        <taxon>Bacillota</taxon>
        <taxon>Clostridia</taxon>
        <taxon>Lachnospirales</taxon>
        <taxon>Lachnospiraceae</taxon>
        <taxon>Kineothrix</taxon>
    </lineage>
</organism>
<protein>
    <recommendedName>
        <fullName evidence="5">Yip1-like protein</fullName>
    </recommendedName>
</protein>
<keyword evidence="2" id="KW-1133">Transmembrane helix</keyword>
<evidence type="ECO:0000256" key="1">
    <source>
        <dbReference type="SAM" id="MobiDB-lite"/>
    </source>
</evidence>
<keyword evidence="2" id="KW-0812">Transmembrane</keyword>
<feature type="region of interest" description="Disordered" evidence="1">
    <location>
        <begin position="39"/>
        <end position="65"/>
    </location>
</feature>
<name>A0A4R1R6W2_9FIRM</name>
<feature type="transmembrane region" description="Helical" evidence="2">
    <location>
        <begin position="200"/>
        <end position="221"/>
    </location>
</feature>
<dbReference type="EMBL" id="SLUO01000001">
    <property type="protein sequence ID" value="TCL61250.1"/>
    <property type="molecule type" value="Genomic_DNA"/>
</dbReference>
<evidence type="ECO:0000313" key="4">
    <source>
        <dbReference type="Proteomes" id="UP000295718"/>
    </source>
</evidence>
<evidence type="ECO:0008006" key="5">
    <source>
        <dbReference type="Google" id="ProtNLM"/>
    </source>
</evidence>
<evidence type="ECO:0000313" key="3">
    <source>
        <dbReference type="EMBL" id="TCL61250.1"/>
    </source>
</evidence>
<accession>A0A4R1R6W2</accession>
<feature type="compositionally biased region" description="Low complexity" evidence="1">
    <location>
        <begin position="39"/>
        <end position="54"/>
    </location>
</feature>
<sequence length="272" mass="29084">MMEGKKMAFCKYCGKQLNEGVTCNCKEISQDNVVNQQQVSANEQQQGGYQGQPQMDSQKPNPQVEMAKAHANEAKNVFINAIKNPYTAMEDISAQNRYIPGIIIGVVHLLLLFLGTTINIPLLGDLLESGGRVGIAFYFVIAVAVPLIIFAFVGSLLGKKSDSDASFLNSLGVFGTATVPGSIIFAACFIMGLISPPVAALLLLGVYLAWILTSIEAMNVVAKGNKNINLWIVIGVHLVCITLLVLVGKSIVQKLLDDAMSSLGVWGSLLGL</sequence>